<accession>A0ABS9Q0M7</accession>
<evidence type="ECO:0000259" key="1">
    <source>
        <dbReference type="Pfam" id="PF12697"/>
    </source>
</evidence>
<dbReference type="Proteomes" id="UP001521931">
    <property type="component" value="Unassembled WGS sequence"/>
</dbReference>
<evidence type="ECO:0000313" key="2">
    <source>
        <dbReference type="EMBL" id="MCG7321423.1"/>
    </source>
</evidence>
<feature type="domain" description="AB hydrolase-1" evidence="1">
    <location>
        <begin position="44"/>
        <end position="239"/>
    </location>
</feature>
<dbReference type="InterPro" id="IPR029058">
    <property type="entry name" value="AB_hydrolase_fold"/>
</dbReference>
<dbReference type="EMBL" id="JAKRCV010000012">
    <property type="protein sequence ID" value="MCG7321423.1"/>
    <property type="molecule type" value="Genomic_DNA"/>
</dbReference>
<name>A0ABS9Q0M7_9MICO</name>
<dbReference type="SUPFAM" id="SSF53474">
    <property type="entry name" value="alpha/beta-Hydrolases"/>
    <property type="match status" value="1"/>
</dbReference>
<gene>
    <name evidence="2" type="ORF">MHL29_05870</name>
</gene>
<evidence type="ECO:0000313" key="3">
    <source>
        <dbReference type="Proteomes" id="UP001521931"/>
    </source>
</evidence>
<protein>
    <submittedName>
        <fullName evidence="2">Lysophospholipase</fullName>
    </submittedName>
</protein>
<proteinExistence type="predicted"/>
<comment type="caution">
    <text evidence="2">The sequence shown here is derived from an EMBL/GenBank/DDBJ whole genome shotgun (WGS) entry which is preliminary data.</text>
</comment>
<dbReference type="Gene3D" id="3.40.50.1820">
    <property type="entry name" value="alpha/beta hydrolase"/>
    <property type="match status" value="1"/>
</dbReference>
<dbReference type="RefSeq" id="WP_239263080.1">
    <property type="nucleotide sequence ID" value="NZ_JAKRCV010000012.1"/>
</dbReference>
<sequence length="251" mass="26222">MSHDPQHGTTTSADGTTIAWTLRGSGPVLVLVEPVMMHRGLTAFADLAPALAEQATVVTYDRRGKGESGDAEAYEPDREVEDLAALVAEHGGSARLYGFSSGATLALLAARDVAGVTGVVALEPVLADDGPDVRDEIRALVREGRRGDAVRTFNRRIGIPEEVVAQIPTGPGEPTAHTLPYDLTLTGRTRAADLAAITCPTLVLASSGSDDRLRGWAREVAQAVPGAQHRELPGGWHGVDGDALVAAIRGT</sequence>
<dbReference type="InterPro" id="IPR000073">
    <property type="entry name" value="AB_hydrolase_1"/>
</dbReference>
<dbReference type="Pfam" id="PF12697">
    <property type="entry name" value="Abhydrolase_6"/>
    <property type="match status" value="1"/>
</dbReference>
<keyword evidence="3" id="KW-1185">Reference proteome</keyword>
<reference evidence="2 3" key="1">
    <citation type="submission" date="2022-02" db="EMBL/GenBank/DDBJ databases">
        <title>Uncovering new skin microbiome diversity through culturing and metagenomics.</title>
        <authorList>
            <person name="Conlan S."/>
            <person name="Deming C."/>
            <person name="Nisc Comparative Sequencing Program N."/>
            <person name="Segre J.A."/>
        </authorList>
    </citation>
    <scope>NUCLEOTIDE SEQUENCE [LARGE SCALE GENOMIC DNA]</scope>
    <source>
        <strain evidence="2 3">ACRQZ</strain>
    </source>
</reference>
<organism evidence="2 3">
    <name type="scientific">Arsenicicoccus bolidensis</name>
    <dbReference type="NCBI Taxonomy" id="229480"/>
    <lineage>
        <taxon>Bacteria</taxon>
        <taxon>Bacillati</taxon>
        <taxon>Actinomycetota</taxon>
        <taxon>Actinomycetes</taxon>
        <taxon>Micrococcales</taxon>
        <taxon>Intrasporangiaceae</taxon>
        <taxon>Arsenicicoccus</taxon>
    </lineage>
</organism>